<feature type="region of interest" description="Disordered" evidence="1">
    <location>
        <begin position="26"/>
        <end position="57"/>
    </location>
</feature>
<gene>
    <name evidence="2" type="ORF">MNOR_LOCUS8451</name>
</gene>
<evidence type="ECO:0000256" key="1">
    <source>
        <dbReference type="SAM" id="MobiDB-lite"/>
    </source>
</evidence>
<dbReference type="AlphaFoldDB" id="A0AAV2Q4J8"/>
<organism evidence="2 3">
    <name type="scientific">Meganyctiphanes norvegica</name>
    <name type="common">Northern krill</name>
    <name type="synonym">Thysanopoda norvegica</name>
    <dbReference type="NCBI Taxonomy" id="48144"/>
    <lineage>
        <taxon>Eukaryota</taxon>
        <taxon>Metazoa</taxon>
        <taxon>Ecdysozoa</taxon>
        <taxon>Arthropoda</taxon>
        <taxon>Crustacea</taxon>
        <taxon>Multicrustacea</taxon>
        <taxon>Malacostraca</taxon>
        <taxon>Eumalacostraca</taxon>
        <taxon>Eucarida</taxon>
        <taxon>Euphausiacea</taxon>
        <taxon>Euphausiidae</taxon>
        <taxon>Meganyctiphanes</taxon>
    </lineage>
</organism>
<feature type="compositionally biased region" description="Polar residues" evidence="1">
    <location>
        <begin position="1"/>
        <end position="15"/>
    </location>
</feature>
<feature type="compositionally biased region" description="Basic residues" evidence="1">
    <location>
        <begin position="48"/>
        <end position="57"/>
    </location>
</feature>
<reference evidence="2 3" key="1">
    <citation type="submission" date="2024-05" db="EMBL/GenBank/DDBJ databases">
        <authorList>
            <person name="Wallberg A."/>
        </authorList>
    </citation>
    <scope>NUCLEOTIDE SEQUENCE [LARGE SCALE GENOMIC DNA]</scope>
</reference>
<protein>
    <submittedName>
        <fullName evidence="2">Uncharacterized protein</fullName>
    </submittedName>
</protein>
<keyword evidence="3" id="KW-1185">Reference proteome</keyword>
<feature type="region of interest" description="Disordered" evidence="1">
    <location>
        <begin position="1"/>
        <end position="20"/>
    </location>
</feature>
<feature type="compositionally biased region" description="Low complexity" evidence="1">
    <location>
        <begin position="26"/>
        <end position="35"/>
    </location>
</feature>
<dbReference type="EMBL" id="CAXKWB010003943">
    <property type="protein sequence ID" value="CAL4071154.1"/>
    <property type="molecule type" value="Genomic_DNA"/>
</dbReference>
<accession>A0AAV2Q4J8</accession>
<evidence type="ECO:0000313" key="3">
    <source>
        <dbReference type="Proteomes" id="UP001497623"/>
    </source>
</evidence>
<sequence length="150" mass="17022">MSWLTSFISGSSDTPATVAPNIEQETPGAETAAPAPNAPPAPEEGPRSRHCHPRHGHKWAHHWGHHNNHGHPQGLHMGPFGVHDFGGPQHPGRGPFGEYNTWNHGHHGHNWHDDHHGWHLRRHSWHHRRHHCYQGPPEGSQHQFFATWIP</sequence>
<name>A0AAV2Q4J8_MEGNR</name>
<comment type="caution">
    <text evidence="2">The sequence shown here is derived from an EMBL/GenBank/DDBJ whole genome shotgun (WGS) entry which is preliminary data.</text>
</comment>
<dbReference type="Proteomes" id="UP001497623">
    <property type="component" value="Unassembled WGS sequence"/>
</dbReference>
<proteinExistence type="predicted"/>
<evidence type="ECO:0000313" key="2">
    <source>
        <dbReference type="EMBL" id="CAL4071154.1"/>
    </source>
</evidence>